<evidence type="ECO:0000256" key="5">
    <source>
        <dbReference type="ARBA" id="ARBA00022679"/>
    </source>
</evidence>
<dbReference type="EC" id="2.1.1.63" evidence="9"/>
<keyword evidence="13" id="KW-1185">Reference proteome</keyword>
<dbReference type="SUPFAM" id="SSF46767">
    <property type="entry name" value="Methylated DNA-protein cysteine methyltransferase, C-terminal domain"/>
    <property type="match status" value="1"/>
</dbReference>
<organism evidence="12 13">
    <name type="scientific">Flammeovirga agarivorans</name>
    <dbReference type="NCBI Taxonomy" id="2726742"/>
    <lineage>
        <taxon>Bacteria</taxon>
        <taxon>Pseudomonadati</taxon>
        <taxon>Bacteroidota</taxon>
        <taxon>Cytophagia</taxon>
        <taxon>Cytophagales</taxon>
        <taxon>Flammeovirgaceae</taxon>
        <taxon>Flammeovirga</taxon>
    </lineage>
</organism>
<evidence type="ECO:0000259" key="11">
    <source>
        <dbReference type="Pfam" id="PF02870"/>
    </source>
</evidence>
<comment type="caution">
    <text evidence="12">The sequence shown here is derived from an EMBL/GenBank/DDBJ whole genome shotgun (WGS) entry which is preliminary data.</text>
</comment>
<dbReference type="RefSeq" id="WP_168880336.1">
    <property type="nucleotide sequence ID" value="NZ_JABAIL010000001.1"/>
</dbReference>
<evidence type="ECO:0000256" key="6">
    <source>
        <dbReference type="ARBA" id="ARBA00022763"/>
    </source>
</evidence>
<dbReference type="Pfam" id="PF01035">
    <property type="entry name" value="DNA_binding_1"/>
    <property type="match status" value="1"/>
</dbReference>
<evidence type="ECO:0000256" key="8">
    <source>
        <dbReference type="ARBA" id="ARBA00049348"/>
    </source>
</evidence>
<proteinExistence type="inferred from homology"/>
<dbReference type="HAMAP" id="MF_00772">
    <property type="entry name" value="OGT"/>
    <property type="match status" value="1"/>
</dbReference>
<evidence type="ECO:0000259" key="10">
    <source>
        <dbReference type="Pfam" id="PF01035"/>
    </source>
</evidence>
<feature type="domain" description="Methylguanine DNA methyltransferase ribonuclease-like" evidence="11">
    <location>
        <begin position="8"/>
        <end position="71"/>
    </location>
</feature>
<dbReference type="InterPro" id="IPR014048">
    <property type="entry name" value="MethylDNA_cys_MeTrfase_DNA-bd"/>
</dbReference>
<dbReference type="GO" id="GO:0005737">
    <property type="term" value="C:cytoplasm"/>
    <property type="evidence" value="ECO:0007669"/>
    <property type="project" value="UniProtKB-SubCell"/>
</dbReference>
<dbReference type="InterPro" id="IPR036631">
    <property type="entry name" value="MGMT_N_sf"/>
</dbReference>
<dbReference type="PANTHER" id="PTHR10815">
    <property type="entry name" value="METHYLATED-DNA--PROTEIN-CYSTEINE METHYLTRANSFERASE"/>
    <property type="match status" value="1"/>
</dbReference>
<comment type="similarity">
    <text evidence="2 9">Belongs to the MGMT family.</text>
</comment>
<feature type="domain" description="Methylated-DNA-[protein]-cysteine S-methyltransferase DNA binding" evidence="10">
    <location>
        <begin position="76"/>
        <end position="155"/>
    </location>
</feature>
<dbReference type="EMBL" id="JABAIL010000001">
    <property type="protein sequence ID" value="NLR89642.1"/>
    <property type="molecule type" value="Genomic_DNA"/>
</dbReference>
<comment type="miscellaneous">
    <text evidence="9">This enzyme catalyzes only one turnover and therefore is not strictly catalytic. According to one definition, an enzyme is a biocatalyst that acts repeatedly and over many reaction cycles.</text>
</comment>
<evidence type="ECO:0000313" key="13">
    <source>
        <dbReference type="Proteomes" id="UP000585050"/>
    </source>
</evidence>
<keyword evidence="6 9" id="KW-0227">DNA damage</keyword>
<comment type="catalytic activity">
    <reaction evidence="8 9">
        <text>a 6-O-methyl-2'-deoxyguanosine in DNA + L-cysteinyl-[protein] = S-methyl-L-cysteinyl-[protein] + a 2'-deoxyguanosine in DNA</text>
        <dbReference type="Rhea" id="RHEA:24000"/>
        <dbReference type="Rhea" id="RHEA-COMP:10131"/>
        <dbReference type="Rhea" id="RHEA-COMP:10132"/>
        <dbReference type="Rhea" id="RHEA-COMP:11367"/>
        <dbReference type="Rhea" id="RHEA-COMP:11368"/>
        <dbReference type="ChEBI" id="CHEBI:29950"/>
        <dbReference type="ChEBI" id="CHEBI:82612"/>
        <dbReference type="ChEBI" id="CHEBI:85445"/>
        <dbReference type="ChEBI" id="CHEBI:85448"/>
        <dbReference type="EC" id="2.1.1.63"/>
    </reaction>
</comment>
<dbReference type="GO" id="GO:0006307">
    <property type="term" value="P:DNA alkylation repair"/>
    <property type="evidence" value="ECO:0007669"/>
    <property type="project" value="UniProtKB-UniRule"/>
</dbReference>
<keyword evidence="7 9" id="KW-0234">DNA repair</keyword>
<dbReference type="InterPro" id="IPR008332">
    <property type="entry name" value="MethylG_MeTrfase_N"/>
</dbReference>
<evidence type="ECO:0000256" key="7">
    <source>
        <dbReference type="ARBA" id="ARBA00023204"/>
    </source>
</evidence>
<dbReference type="SUPFAM" id="SSF53155">
    <property type="entry name" value="Methylated DNA-protein cysteine methyltransferase domain"/>
    <property type="match status" value="1"/>
</dbReference>
<dbReference type="PROSITE" id="PS00374">
    <property type="entry name" value="MGMT"/>
    <property type="match status" value="1"/>
</dbReference>
<comment type="function">
    <text evidence="9">Involved in the cellular defense against the biological effects of O6-methylguanine (O6-MeG) and O4-methylthymine (O4-MeT) in DNA. Repairs the methylated nucleobase in DNA by stoichiometrically transferring the methyl group to a cysteine residue in the enzyme. This is a suicide reaction: the enzyme is irreversibly inactivated.</text>
</comment>
<gene>
    <name evidence="12" type="ORF">HGP29_00410</name>
</gene>
<accession>A0A7X8XTQ4</accession>
<dbReference type="InterPro" id="IPR023546">
    <property type="entry name" value="MGMT"/>
</dbReference>
<dbReference type="Gene3D" id="1.10.10.10">
    <property type="entry name" value="Winged helix-like DNA-binding domain superfamily/Winged helix DNA-binding domain"/>
    <property type="match status" value="1"/>
</dbReference>
<protein>
    <recommendedName>
        <fullName evidence="9">Methylated-DNA--protein-cysteine methyltransferase</fullName>
        <ecNumber evidence="9">2.1.1.63</ecNumber>
    </recommendedName>
    <alternativeName>
        <fullName evidence="9">6-O-methylguanine-DNA methyltransferase</fullName>
        <shortName evidence="9">MGMT</shortName>
    </alternativeName>
    <alternativeName>
        <fullName evidence="9">O-6-methylguanine-DNA-alkyltransferase</fullName>
    </alternativeName>
</protein>
<dbReference type="CDD" id="cd06445">
    <property type="entry name" value="ATase"/>
    <property type="match status" value="1"/>
</dbReference>
<dbReference type="GO" id="GO:0032259">
    <property type="term" value="P:methylation"/>
    <property type="evidence" value="ECO:0007669"/>
    <property type="project" value="UniProtKB-KW"/>
</dbReference>
<evidence type="ECO:0000256" key="3">
    <source>
        <dbReference type="ARBA" id="ARBA00022490"/>
    </source>
</evidence>
<evidence type="ECO:0000256" key="1">
    <source>
        <dbReference type="ARBA" id="ARBA00001286"/>
    </source>
</evidence>
<keyword evidence="5 9" id="KW-0808">Transferase</keyword>
<dbReference type="Pfam" id="PF02870">
    <property type="entry name" value="Methyltransf_1N"/>
    <property type="match status" value="1"/>
</dbReference>
<evidence type="ECO:0000256" key="4">
    <source>
        <dbReference type="ARBA" id="ARBA00022603"/>
    </source>
</evidence>
<dbReference type="PANTHER" id="PTHR10815:SF13">
    <property type="entry name" value="METHYLATED-DNA--PROTEIN-CYSTEINE METHYLTRANSFERASE"/>
    <property type="match status" value="1"/>
</dbReference>
<dbReference type="FunFam" id="1.10.10.10:FF:000214">
    <property type="entry name" value="Methylated-DNA--protein-cysteine methyltransferase"/>
    <property type="match status" value="1"/>
</dbReference>
<dbReference type="InterPro" id="IPR036388">
    <property type="entry name" value="WH-like_DNA-bd_sf"/>
</dbReference>
<sequence>MSETTFRDYIETPLGLMLVEATPRGVSKIRFLNEDESIQQDRPNPHTMDAIEWLDNYFNGNSKLGFEFAIDLQGTPFQKQVWNELCKVQYGRVVSYLDISERIGNPKAIRAVGAANGQNPIALAIPCHRVIGSDGSLTGYAGGIGRKKWLLQHEGHTKYGQEQLSMF</sequence>
<keyword evidence="3 9" id="KW-0963">Cytoplasm</keyword>
<dbReference type="NCBIfam" id="TIGR00589">
    <property type="entry name" value="ogt"/>
    <property type="match status" value="1"/>
</dbReference>
<evidence type="ECO:0000313" key="12">
    <source>
        <dbReference type="EMBL" id="NLR89642.1"/>
    </source>
</evidence>
<comment type="catalytic activity">
    <reaction evidence="1 9">
        <text>a 4-O-methyl-thymidine in DNA + L-cysteinyl-[protein] = a thymidine in DNA + S-methyl-L-cysteinyl-[protein]</text>
        <dbReference type="Rhea" id="RHEA:53428"/>
        <dbReference type="Rhea" id="RHEA-COMP:10131"/>
        <dbReference type="Rhea" id="RHEA-COMP:10132"/>
        <dbReference type="Rhea" id="RHEA-COMP:13555"/>
        <dbReference type="Rhea" id="RHEA-COMP:13556"/>
        <dbReference type="ChEBI" id="CHEBI:29950"/>
        <dbReference type="ChEBI" id="CHEBI:82612"/>
        <dbReference type="ChEBI" id="CHEBI:137386"/>
        <dbReference type="ChEBI" id="CHEBI:137387"/>
        <dbReference type="EC" id="2.1.1.63"/>
    </reaction>
</comment>
<feature type="active site" description="Nucleophile; methyl group acceptor" evidence="9">
    <location>
        <position position="127"/>
    </location>
</feature>
<dbReference type="InterPro" id="IPR001497">
    <property type="entry name" value="MethylDNA_cys_MeTrfase_AS"/>
</dbReference>
<dbReference type="AlphaFoldDB" id="A0A7X8XTQ4"/>
<evidence type="ECO:0000256" key="2">
    <source>
        <dbReference type="ARBA" id="ARBA00008711"/>
    </source>
</evidence>
<keyword evidence="4 9" id="KW-0489">Methyltransferase</keyword>
<dbReference type="Gene3D" id="3.30.160.70">
    <property type="entry name" value="Methylated DNA-protein cysteine methyltransferase domain"/>
    <property type="match status" value="1"/>
</dbReference>
<comment type="subcellular location">
    <subcellularLocation>
        <location evidence="9">Cytoplasm</location>
    </subcellularLocation>
</comment>
<dbReference type="InterPro" id="IPR036217">
    <property type="entry name" value="MethylDNA_cys_MeTrfase_DNAb"/>
</dbReference>
<evidence type="ECO:0000256" key="9">
    <source>
        <dbReference type="HAMAP-Rule" id="MF_00772"/>
    </source>
</evidence>
<name>A0A7X8XTQ4_9BACT</name>
<dbReference type="GO" id="GO:0003908">
    <property type="term" value="F:methylated-DNA-[protein]-cysteine S-methyltransferase activity"/>
    <property type="evidence" value="ECO:0007669"/>
    <property type="project" value="UniProtKB-UniRule"/>
</dbReference>
<dbReference type="Proteomes" id="UP000585050">
    <property type="component" value="Unassembled WGS sequence"/>
</dbReference>
<reference evidence="12 13" key="1">
    <citation type="submission" date="2020-04" db="EMBL/GenBank/DDBJ databases">
        <title>Flammeovirga sp. SR4, a novel species isolated from seawater.</title>
        <authorList>
            <person name="Wang X."/>
        </authorList>
    </citation>
    <scope>NUCLEOTIDE SEQUENCE [LARGE SCALE GENOMIC DNA]</scope>
    <source>
        <strain evidence="12 13">SR4</strain>
    </source>
</reference>